<feature type="region of interest" description="Disordered" evidence="1">
    <location>
        <begin position="19"/>
        <end position="40"/>
    </location>
</feature>
<feature type="region of interest" description="Disordered" evidence="1">
    <location>
        <begin position="66"/>
        <end position="90"/>
    </location>
</feature>
<accession>A0A7J7N5K4</accession>
<evidence type="ECO:0000259" key="2">
    <source>
        <dbReference type="Pfam" id="PF10536"/>
    </source>
</evidence>
<feature type="compositionally biased region" description="Polar residues" evidence="1">
    <location>
        <begin position="66"/>
        <end position="76"/>
    </location>
</feature>
<keyword evidence="4" id="KW-1185">Reference proteome</keyword>
<reference evidence="3 4" key="1">
    <citation type="journal article" date="2020" name="IScience">
        <title>Genome Sequencing of the Endangered Kingdonia uniflora (Circaeasteraceae, Ranunculales) Reveals Potential Mechanisms of Evolutionary Specialization.</title>
        <authorList>
            <person name="Sun Y."/>
            <person name="Deng T."/>
            <person name="Zhang A."/>
            <person name="Moore M.J."/>
            <person name="Landis J.B."/>
            <person name="Lin N."/>
            <person name="Zhang H."/>
            <person name="Zhang X."/>
            <person name="Huang J."/>
            <person name="Zhang X."/>
            <person name="Sun H."/>
            <person name="Wang H."/>
        </authorList>
    </citation>
    <scope>NUCLEOTIDE SEQUENCE [LARGE SCALE GENOMIC DNA]</scope>
    <source>
        <strain evidence="3">TB1705</strain>
        <tissue evidence="3">Leaf</tissue>
    </source>
</reference>
<evidence type="ECO:0000313" key="4">
    <source>
        <dbReference type="Proteomes" id="UP000541444"/>
    </source>
</evidence>
<comment type="caution">
    <text evidence="3">The sequence shown here is derived from an EMBL/GenBank/DDBJ whole genome shotgun (WGS) entry which is preliminary data.</text>
</comment>
<organism evidence="3 4">
    <name type="scientific">Kingdonia uniflora</name>
    <dbReference type="NCBI Taxonomy" id="39325"/>
    <lineage>
        <taxon>Eukaryota</taxon>
        <taxon>Viridiplantae</taxon>
        <taxon>Streptophyta</taxon>
        <taxon>Embryophyta</taxon>
        <taxon>Tracheophyta</taxon>
        <taxon>Spermatophyta</taxon>
        <taxon>Magnoliopsida</taxon>
        <taxon>Ranunculales</taxon>
        <taxon>Circaeasteraceae</taxon>
        <taxon>Kingdonia</taxon>
    </lineage>
</organism>
<protein>
    <recommendedName>
        <fullName evidence="2">Aminotransferase-like plant mobile domain-containing protein</fullName>
    </recommendedName>
</protein>
<dbReference type="Pfam" id="PF10536">
    <property type="entry name" value="PMD"/>
    <property type="match status" value="1"/>
</dbReference>
<proteinExistence type="predicted"/>
<feature type="domain" description="Aminotransferase-like plant mobile" evidence="2">
    <location>
        <begin position="131"/>
        <end position="243"/>
    </location>
</feature>
<evidence type="ECO:0000313" key="3">
    <source>
        <dbReference type="EMBL" id="KAF6162435.1"/>
    </source>
</evidence>
<dbReference type="OrthoDB" id="1435785at2759"/>
<evidence type="ECO:0000256" key="1">
    <source>
        <dbReference type="SAM" id="MobiDB-lite"/>
    </source>
</evidence>
<dbReference type="AlphaFoldDB" id="A0A7J7N5K4"/>
<gene>
    <name evidence="3" type="ORF">GIB67_017323</name>
</gene>
<name>A0A7J7N5K4_9MAGN</name>
<dbReference type="EMBL" id="JACGCM010001029">
    <property type="protein sequence ID" value="KAF6162435.1"/>
    <property type="molecule type" value="Genomic_DNA"/>
</dbReference>
<dbReference type="Proteomes" id="UP000541444">
    <property type="component" value="Unassembled WGS sequence"/>
</dbReference>
<sequence>MAKEGDLLTYKKKRKTIDPSIVVPPNNVDTANEGVSEPIPPTETAQAILGAQAESVQTVNISQGSEFETESAQATLGAQPPLPNVSPDSDVNIPIAGGYYEGEGATSNEDVGPSDKSLLRSFRFHRARSIALGQSWIFAYFPKHDGIPKEMDSDAYEHYTCWKWDLSVTDRYGGTALLKFREALDNYKLEDVVWDSYRDKRDFAHAFKEVIFFYGVLASPDHVQPYYPNRVVRQFNRQQGIPAK</sequence>
<dbReference type="InterPro" id="IPR019557">
    <property type="entry name" value="AminoTfrase-like_pln_mobile"/>
</dbReference>